<evidence type="ECO:0000313" key="2">
    <source>
        <dbReference type="Proteomes" id="UP000287166"/>
    </source>
</evidence>
<accession>A0A401G5J5</accession>
<protein>
    <submittedName>
        <fullName evidence="1">Uncharacterized protein</fullName>
    </submittedName>
</protein>
<proteinExistence type="predicted"/>
<dbReference type="RefSeq" id="XP_027608337.1">
    <property type="nucleotide sequence ID" value="XM_027752536.1"/>
</dbReference>
<evidence type="ECO:0000313" key="1">
    <source>
        <dbReference type="EMBL" id="GBE77424.1"/>
    </source>
</evidence>
<dbReference type="InParanoid" id="A0A401G5J5"/>
<dbReference type="OrthoDB" id="3253465at2759"/>
<reference evidence="1 2" key="1">
    <citation type="journal article" date="2018" name="Sci. Rep.">
        <title>Genome sequence of the cauliflower mushroom Sparassis crispa (Hanabiratake) and its association with beneficial usage.</title>
        <authorList>
            <person name="Kiyama R."/>
            <person name="Furutani Y."/>
            <person name="Kawaguchi K."/>
            <person name="Nakanishi T."/>
        </authorList>
    </citation>
    <scope>NUCLEOTIDE SEQUENCE [LARGE SCALE GENOMIC DNA]</scope>
</reference>
<dbReference type="Proteomes" id="UP000287166">
    <property type="component" value="Unassembled WGS sequence"/>
</dbReference>
<keyword evidence="2" id="KW-1185">Reference proteome</keyword>
<dbReference type="EMBL" id="BFAD01000001">
    <property type="protein sequence ID" value="GBE77424.1"/>
    <property type="molecule type" value="Genomic_DNA"/>
</dbReference>
<sequence length="93" mass="10812">MCQCLITVMASTHALSMGAINLKVHERGLYPHIGDIEMYKEAGMLSTLRMKFHLKVFKNNMETTGHEQDLWFDPVLFAHNIPFENSLWMFCHL</sequence>
<dbReference type="AlphaFoldDB" id="A0A401G5J5"/>
<gene>
    <name evidence="1" type="ORF">SCP_0102980</name>
</gene>
<organism evidence="1 2">
    <name type="scientific">Sparassis crispa</name>
    <dbReference type="NCBI Taxonomy" id="139825"/>
    <lineage>
        <taxon>Eukaryota</taxon>
        <taxon>Fungi</taxon>
        <taxon>Dikarya</taxon>
        <taxon>Basidiomycota</taxon>
        <taxon>Agaricomycotina</taxon>
        <taxon>Agaricomycetes</taxon>
        <taxon>Polyporales</taxon>
        <taxon>Sparassidaceae</taxon>
        <taxon>Sparassis</taxon>
    </lineage>
</organism>
<name>A0A401G5J5_9APHY</name>
<dbReference type="GeneID" id="38774341"/>
<comment type="caution">
    <text evidence="1">The sequence shown here is derived from an EMBL/GenBank/DDBJ whole genome shotgun (WGS) entry which is preliminary data.</text>
</comment>